<evidence type="ECO:0000256" key="1">
    <source>
        <dbReference type="ARBA" id="ARBA00023015"/>
    </source>
</evidence>
<keyword evidence="2" id="KW-0238">DNA-binding</keyword>
<dbReference type="InterPro" id="IPR053157">
    <property type="entry name" value="Sterol_Uptake_Regulator"/>
</dbReference>
<organism evidence="7 8">
    <name type="scientific">Cyphellophora europaea (strain CBS 101466)</name>
    <name type="common">Phialophora europaea</name>
    <dbReference type="NCBI Taxonomy" id="1220924"/>
    <lineage>
        <taxon>Eukaryota</taxon>
        <taxon>Fungi</taxon>
        <taxon>Dikarya</taxon>
        <taxon>Ascomycota</taxon>
        <taxon>Pezizomycotina</taxon>
        <taxon>Eurotiomycetes</taxon>
        <taxon>Chaetothyriomycetidae</taxon>
        <taxon>Chaetothyriales</taxon>
        <taxon>Cyphellophoraceae</taxon>
        <taxon>Cyphellophora</taxon>
    </lineage>
</organism>
<feature type="compositionally biased region" description="Low complexity" evidence="5">
    <location>
        <begin position="92"/>
        <end position="107"/>
    </location>
</feature>
<evidence type="ECO:0000313" key="8">
    <source>
        <dbReference type="Proteomes" id="UP000030752"/>
    </source>
</evidence>
<evidence type="ECO:0000256" key="5">
    <source>
        <dbReference type="SAM" id="MobiDB-lite"/>
    </source>
</evidence>
<keyword evidence="4" id="KW-0539">Nucleus</keyword>
<dbReference type="GO" id="GO:0003677">
    <property type="term" value="F:DNA binding"/>
    <property type="evidence" value="ECO:0007669"/>
    <property type="project" value="UniProtKB-KW"/>
</dbReference>
<dbReference type="OrthoDB" id="5386330at2759"/>
<evidence type="ECO:0000256" key="3">
    <source>
        <dbReference type="ARBA" id="ARBA00023163"/>
    </source>
</evidence>
<dbReference type="PROSITE" id="PS00463">
    <property type="entry name" value="ZN2_CY6_FUNGAL_1"/>
    <property type="match status" value="1"/>
</dbReference>
<reference evidence="7 8" key="1">
    <citation type="submission" date="2013-03" db="EMBL/GenBank/DDBJ databases">
        <title>The Genome Sequence of Phialophora europaea CBS 101466.</title>
        <authorList>
            <consortium name="The Broad Institute Genomics Platform"/>
            <person name="Cuomo C."/>
            <person name="de Hoog S."/>
            <person name="Gorbushina A."/>
            <person name="Walker B."/>
            <person name="Young S.K."/>
            <person name="Zeng Q."/>
            <person name="Gargeya S."/>
            <person name="Fitzgerald M."/>
            <person name="Haas B."/>
            <person name="Abouelleil A."/>
            <person name="Allen A.W."/>
            <person name="Alvarado L."/>
            <person name="Arachchi H.M."/>
            <person name="Berlin A.M."/>
            <person name="Chapman S.B."/>
            <person name="Gainer-Dewar J."/>
            <person name="Goldberg J."/>
            <person name="Griggs A."/>
            <person name="Gujja S."/>
            <person name="Hansen M."/>
            <person name="Howarth C."/>
            <person name="Imamovic A."/>
            <person name="Ireland A."/>
            <person name="Larimer J."/>
            <person name="McCowan C."/>
            <person name="Murphy C."/>
            <person name="Pearson M."/>
            <person name="Poon T.W."/>
            <person name="Priest M."/>
            <person name="Roberts A."/>
            <person name="Saif S."/>
            <person name="Shea T."/>
            <person name="Sisk P."/>
            <person name="Sykes S."/>
            <person name="Wortman J."/>
            <person name="Nusbaum C."/>
            <person name="Birren B."/>
        </authorList>
    </citation>
    <scope>NUCLEOTIDE SEQUENCE [LARGE SCALE GENOMIC DNA]</scope>
    <source>
        <strain evidence="7 8">CBS 101466</strain>
    </source>
</reference>
<dbReference type="Pfam" id="PF00172">
    <property type="entry name" value="Zn_clus"/>
    <property type="match status" value="1"/>
</dbReference>
<dbReference type="GO" id="GO:0001228">
    <property type="term" value="F:DNA-binding transcription activator activity, RNA polymerase II-specific"/>
    <property type="evidence" value="ECO:0007669"/>
    <property type="project" value="TreeGrafter"/>
</dbReference>
<dbReference type="InterPro" id="IPR036864">
    <property type="entry name" value="Zn2-C6_fun-type_DNA-bd_sf"/>
</dbReference>
<keyword evidence="8" id="KW-1185">Reference proteome</keyword>
<proteinExistence type="predicted"/>
<name>W2SE81_CYPE1</name>
<sequence>MPSRRSHTKSHHGCRQCKARRVKCDETAPQCQRCVKRHITCSFVTDGTDGFVQSATPAPLPTAPQVDHLAPKDGPTNGYHNVEVPLHRFDMPQPSQPQQPSLASSISPAPPPAKVLDLLDLELIHQYCTRTYLSISSRLATHVIWRDAVFREGLRHEFVLRGIMATAALHRASTHPVYSDEYRKYANAALIHQHAALQEYSPLTASPTADNAVALFSLSMLLTVITFAVERLPDDLKTGGPYLTLAETNPDIYLPLGSPTRNFIGVIVTLRGILVVIRQTNQYLQGDIAEMLRYPKIEDLPVHPPEISRMYEDLAETASSYRPHTIKTELSVDELCELFFKQVIRLRDVTRCRGVVEWDNHIFSFLVGSPPEFINCIKQGDPMALVILAHWAACFRCMDHHWWAVGWGEQLVLDIASLVDMGAWSKVMEWPLLQCGRSVSDPGFAQPWNAP</sequence>
<dbReference type="HOGENOM" id="CLU_024934_5_2_1"/>
<dbReference type="Gene3D" id="4.10.240.10">
    <property type="entry name" value="Zn(2)-C6 fungal-type DNA-binding domain"/>
    <property type="match status" value="1"/>
</dbReference>
<dbReference type="InParanoid" id="W2SE81"/>
<gene>
    <name evidence="7" type="ORF">HMPREF1541_01104</name>
</gene>
<dbReference type="PANTHER" id="PTHR47784:SF5">
    <property type="entry name" value="STEROL UPTAKE CONTROL PROTEIN 2"/>
    <property type="match status" value="1"/>
</dbReference>
<evidence type="ECO:0000313" key="7">
    <source>
        <dbReference type="EMBL" id="ETN46915.1"/>
    </source>
</evidence>
<keyword evidence="1" id="KW-0805">Transcription regulation</keyword>
<protein>
    <recommendedName>
        <fullName evidence="6">Zn(2)-C6 fungal-type domain-containing protein</fullName>
    </recommendedName>
</protein>
<dbReference type="SMART" id="SM00066">
    <property type="entry name" value="GAL4"/>
    <property type="match status" value="1"/>
</dbReference>
<dbReference type="InterPro" id="IPR001138">
    <property type="entry name" value="Zn2Cys6_DnaBD"/>
</dbReference>
<dbReference type="VEuPathDB" id="FungiDB:HMPREF1541_01104"/>
<dbReference type="AlphaFoldDB" id="W2SE81"/>
<dbReference type="GeneID" id="19968443"/>
<dbReference type="RefSeq" id="XP_008711627.1">
    <property type="nucleotide sequence ID" value="XM_008713405.1"/>
</dbReference>
<accession>W2SE81</accession>
<dbReference type="PROSITE" id="PS50048">
    <property type="entry name" value="ZN2_CY6_FUNGAL_2"/>
    <property type="match status" value="1"/>
</dbReference>
<feature type="domain" description="Zn(2)-C6 fungal-type" evidence="6">
    <location>
        <begin position="13"/>
        <end position="43"/>
    </location>
</feature>
<dbReference type="CDD" id="cd00067">
    <property type="entry name" value="GAL4"/>
    <property type="match status" value="1"/>
</dbReference>
<evidence type="ECO:0000259" key="6">
    <source>
        <dbReference type="PROSITE" id="PS50048"/>
    </source>
</evidence>
<feature type="region of interest" description="Disordered" evidence="5">
    <location>
        <begin position="88"/>
        <end position="108"/>
    </location>
</feature>
<dbReference type="GO" id="GO:0008270">
    <property type="term" value="F:zinc ion binding"/>
    <property type="evidence" value="ECO:0007669"/>
    <property type="project" value="InterPro"/>
</dbReference>
<dbReference type="EMBL" id="KB822711">
    <property type="protein sequence ID" value="ETN46915.1"/>
    <property type="molecule type" value="Genomic_DNA"/>
</dbReference>
<dbReference type="Proteomes" id="UP000030752">
    <property type="component" value="Unassembled WGS sequence"/>
</dbReference>
<dbReference type="SUPFAM" id="SSF57701">
    <property type="entry name" value="Zn2/Cys6 DNA-binding domain"/>
    <property type="match status" value="1"/>
</dbReference>
<dbReference type="eggNOG" id="ENOG502TCM4">
    <property type="taxonomic scope" value="Eukaryota"/>
</dbReference>
<evidence type="ECO:0000256" key="2">
    <source>
        <dbReference type="ARBA" id="ARBA00023125"/>
    </source>
</evidence>
<dbReference type="PANTHER" id="PTHR47784">
    <property type="entry name" value="STEROL UPTAKE CONTROL PROTEIN 2"/>
    <property type="match status" value="1"/>
</dbReference>
<evidence type="ECO:0000256" key="4">
    <source>
        <dbReference type="ARBA" id="ARBA00023242"/>
    </source>
</evidence>
<keyword evidence="3" id="KW-0804">Transcription</keyword>